<dbReference type="InterPro" id="IPR009057">
    <property type="entry name" value="Homeodomain-like_sf"/>
</dbReference>
<accession>A0A372INF1</accession>
<evidence type="ECO:0000256" key="1">
    <source>
        <dbReference type="ARBA" id="ARBA00023015"/>
    </source>
</evidence>
<dbReference type="PANTHER" id="PTHR47506:SF3">
    <property type="entry name" value="HTH-TYPE TRANSCRIPTIONAL REGULATOR LMRA"/>
    <property type="match status" value="1"/>
</dbReference>
<dbReference type="PRINTS" id="PR00455">
    <property type="entry name" value="HTHTETR"/>
</dbReference>
<dbReference type="Proteomes" id="UP000264702">
    <property type="component" value="Unassembled WGS sequence"/>
</dbReference>
<feature type="domain" description="HTH tetR-type" evidence="5">
    <location>
        <begin position="5"/>
        <end position="65"/>
    </location>
</feature>
<feature type="DNA-binding region" description="H-T-H motif" evidence="4">
    <location>
        <begin position="28"/>
        <end position="47"/>
    </location>
</feature>
<proteinExistence type="predicted"/>
<evidence type="ECO:0000256" key="3">
    <source>
        <dbReference type="ARBA" id="ARBA00023163"/>
    </source>
</evidence>
<reference evidence="6 7" key="1">
    <citation type="submission" date="2018-08" db="EMBL/GenBank/DDBJ databases">
        <title>Acidipila sp. 4G-K13, an acidobacterium isolated from forest soil.</title>
        <authorList>
            <person name="Gao Z.-H."/>
            <person name="Qiu L.-H."/>
        </authorList>
    </citation>
    <scope>NUCLEOTIDE SEQUENCE [LARGE SCALE GENOMIC DNA]</scope>
    <source>
        <strain evidence="6 7">4G-K13</strain>
    </source>
</reference>
<keyword evidence="7" id="KW-1185">Reference proteome</keyword>
<dbReference type="SUPFAM" id="SSF46689">
    <property type="entry name" value="Homeodomain-like"/>
    <property type="match status" value="1"/>
</dbReference>
<dbReference type="Pfam" id="PF16925">
    <property type="entry name" value="TetR_C_13"/>
    <property type="match status" value="1"/>
</dbReference>
<keyword evidence="3" id="KW-0804">Transcription</keyword>
<dbReference type="InterPro" id="IPR036271">
    <property type="entry name" value="Tet_transcr_reg_TetR-rel_C_sf"/>
</dbReference>
<keyword evidence="1" id="KW-0805">Transcription regulation</keyword>
<dbReference type="SUPFAM" id="SSF48498">
    <property type="entry name" value="Tetracyclin repressor-like, C-terminal domain"/>
    <property type="match status" value="1"/>
</dbReference>
<comment type="caution">
    <text evidence="6">The sequence shown here is derived from an EMBL/GenBank/DDBJ whole genome shotgun (WGS) entry which is preliminary data.</text>
</comment>
<dbReference type="Gene3D" id="1.10.357.10">
    <property type="entry name" value="Tetracycline Repressor, domain 2"/>
    <property type="match status" value="1"/>
</dbReference>
<keyword evidence="2 4" id="KW-0238">DNA-binding</keyword>
<dbReference type="EMBL" id="QVQT01000004">
    <property type="protein sequence ID" value="RFU16271.1"/>
    <property type="molecule type" value="Genomic_DNA"/>
</dbReference>
<dbReference type="InterPro" id="IPR011075">
    <property type="entry name" value="TetR_C"/>
</dbReference>
<dbReference type="OrthoDB" id="9814200at2"/>
<dbReference type="GO" id="GO:0003677">
    <property type="term" value="F:DNA binding"/>
    <property type="evidence" value="ECO:0007669"/>
    <property type="project" value="UniProtKB-UniRule"/>
</dbReference>
<dbReference type="Pfam" id="PF00440">
    <property type="entry name" value="TetR_N"/>
    <property type="match status" value="1"/>
</dbReference>
<dbReference type="InterPro" id="IPR001647">
    <property type="entry name" value="HTH_TetR"/>
</dbReference>
<name>A0A372INF1_9BACT</name>
<sequence length="197" mass="22207">MSKGAETRQRIIEKSAQLFNRKGYEGCSMQDIVEATGLEKASIYRYFPTKELLAAEAFDYAWQDTCLRRSHRLTKIANSVDRLKLHIENFISAPSFPGGCPLLNTALDNDDDGSPVLRARARRALQNWQNLLGGILTEGREKGEIEDRIDPDEAASLIISLLEGAAAISRMEKRHRALRAAREHLDAWLESSVRRRA</sequence>
<dbReference type="PROSITE" id="PS50977">
    <property type="entry name" value="HTH_TETR_2"/>
    <property type="match status" value="1"/>
</dbReference>
<dbReference type="AlphaFoldDB" id="A0A372INF1"/>
<gene>
    <name evidence="6" type="ORF">D0Y96_12795</name>
</gene>
<dbReference type="InterPro" id="IPR023772">
    <property type="entry name" value="DNA-bd_HTH_TetR-type_CS"/>
</dbReference>
<organism evidence="6 7">
    <name type="scientific">Paracidobacterium acidisoli</name>
    <dbReference type="NCBI Taxonomy" id="2303751"/>
    <lineage>
        <taxon>Bacteria</taxon>
        <taxon>Pseudomonadati</taxon>
        <taxon>Acidobacteriota</taxon>
        <taxon>Terriglobia</taxon>
        <taxon>Terriglobales</taxon>
        <taxon>Acidobacteriaceae</taxon>
        <taxon>Paracidobacterium</taxon>
    </lineage>
</organism>
<evidence type="ECO:0000256" key="2">
    <source>
        <dbReference type="ARBA" id="ARBA00023125"/>
    </source>
</evidence>
<dbReference type="RefSeq" id="WP_117300455.1">
    <property type="nucleotide sequence ID" value="NZ_QVQT02000004.1"/>
</dbReference>
<evidence type="ECO:0000313" key="7">
    <source>
        <dbReference type="Proteomes" id="UP000264702"/>
    </source>
</evidence>
<protein>
    <submittedName>
        <fullName evidence="6">TetR/AcrR family transcriptional regulator</fullName>
    </submittedName>
</protein>
<dbReference type="PROSITE" id="PS01081">
    <property type="entry name" value="HTH_TETR_1"/>
    <property type="match status" value="1"/>
</dbReference>
<evidence type="ECO:0000259" key="5">
    <source>
        <dbReference type="PROSITE" id="PS50977"/>
    </source>
</evidence>
<evidence type="ECO:0000313" key="6">
    <source>
        <dbReference type="EMBL" id="RFU16271.1"/>
    </source>
</evidence>
<evidence type="ECO:0000256" key="4">
    <source>
        <dbReference type="PROSITE-ProRule" id="PRU00335"/>
    </source>
</evidence>
<dbReference type="PANTHER" id="PTHR47506">
    <property type="entry name" value="TRANSCRIPTIONAL REGULATORY PROTEIN"/>
    <property type="match status" value="1"/>
</dbReference>